<protein>
    <submittedName>
        <fullName evidence="1">Uncharacterized protein</fullName>
    </submittedName>
</protein>
<organism evidence="1">
    <name type="scientific">Streptomyces sp. F11</name>
    <dbReference type="NCBI Taxonomy" id="319318"/>
    <lineage>
        <taxon>Bacteria</taxon>
        <taxon>Bacillati</taxon>
        <taxon>Actinomycetota</taxon>
        <taxon>Actinomycetes</taxon>
        <taxon>Kitasatosporales</taxon>
        <taxon>Streptomycetaceae</taxon>
        <taxon>Streptomyces</taxon>
    </lineage>
</organism>
<proteinExistence type="predicted"/>
<keyword evidence="1" id="KW-0614">Plasmid</keyword>
<geneLocation type="plasmid" evidence="1">
    <name>pFP11</name>
</geneLocation>
<name>Q58IQ1_9ACTN</name>
<sequence>MYVSSSSGPSGHPGSAAASRARSPIALLTCVNCASQAPNPLTFRPSWVSAPTAGAYRWPPTAPVFTLRE</sequence>
<evidence type="ECO:0000313" key="1">
    <source>
        <dbReference type="EMBL" id="AAX51332.1"/>
    </source>
</evidence>
<dbReference type="AlphaFoldDB" id="Q58IQ1"/>
<reference evidence="1" key="1">
    <citation type="journal article" date="2008" name="Appl. Environ. Microbiol.">
        <title>Characterization of replication and conjugation of Streptomyces circular plasmids pFP1 and pFP11 and their ability to propagate in linear mode with artificially attached telomeres.</title>
        <authorList>
            <person name="Zhang R."/>
            <person name="Zeng A."/>
            <person name="Fang P."/>
            <person name="Qin Z."/>
        </authorList>
    </citation>
    <scope>NUCLEOTIDE SEQUENCE</scope>
    <source>
        <strain evidence="1">F11</strain>
        <plasmid evidence="1">pFP11</plasmid>
    </source>
</reference>
<accession>Q58IQ1</accession>
<gene>
    <name evidence="1" type="ORF">pFP11.28</name>
</gene>
<dbReference type="EMBL" id="AY943952">
    <property type="protein sequence ID" value="AAX51332.1"/>
    <property type="molecule type" value="Genomic_DNA"/>
</dbReference>